<gene>
    <name evidence="1" type="ORF">SAMN05444581_104140</name>
</gene>
<name>A0A1I3XY89_9HYPH</name>
<protein>
    <submittedName>
        <fullName evidence="1">Uncharacterized protein</fullName>
    </submittedName>
</protein>
<sequence length="58" mass="6050">MSLFFKIALVPTLLTGLTLFGMNATGLSRRSPSPIAMTGAPFEHADAAFLADGLSIPN</sequence>
<dbReference type="EMBL" id="FOSN01000004">
    <property type="protein sequence ID" value="SFK24021.1"/>
    <property type="molecule type" value="Genomic_DNA"/>
</dbReference>
<keyword evidence="2" id="KW-1185">Reference proteome</keyword>
<proteinExistence type="predicted"/>
<evidence type="ECO:0000313" key="1">
    <source>
        <dbReference type="EMBL" id="SFK24021.1"/>
    </source>
</evidence>
<accession>A0A1I3XY89</accession>
<evidence type="ECO:0000313" key="2">
    <source>
        <dbReference type="Proteomes" id="UP000198755"/>
    </source>
</evidence>
<dbReference type="AlphaFoldDB" id="A0A1I3XY89"/>
<dbReference type="STRING" id="1612308.SAMN05444581_104140"/>
<reference evidence="1 2" key="1">
    <citation type="submission" date="2016-10" db="EMBL/GenBank/DDBJ databases">
        <authorList>
            <person name="de Groot N.N."/>
        </authorList>
    </citation>
    <scope>NUCLEOTIDE SEQUENCE [LARGE SCALE GENOMIC DNA]</scope>
    <source>
        <strain evidence="1 2">NE2</strain>
    </source>
</reference>
<dbReference type="RefSeq" id="WP_175492518.1">
    <property type="nucleotide sequence ID" value="NZ_FOSN01000004.1"/>
</dbReference>
<organism evidence="1 2">
    <name type="scientific">Methylocapsa palsarum</name>
    <dbReference type="NCBI Taxonomy" id="1612308"/>
    <lineage>
        <taxon>Bacteria</taxon>
        <taxon>Pseudomonadati</taxon>
        <taxon>Pseudomonadota</taxon>
        <taxon>Alphaproteobacteria</taxon>
        <taxon>Hyphomicrobiales</taxon>
        <taxon>Beijerinckiaceae</taxon>
        <taxon>Methylocapsa</taxon>
    </lineage>
</organism>
<dbReference type="Proteomes" id="UP000198755">
    <property type="component" value="Unassembled WGS sequence"/>
</dbReference>